<keyword evidence="2" id="KW-0560">Oxidoreductase</keyword>
<dbReference type="InterPro" id="IPR002347">
    <property type="entry name" value="SDR_fam"/>
</dbReference>
<reference evidence="3 4" key="1">
    <citation type="journal article" date="2021" name="MBio">
        <title>Poor Competitiveness of Bradyrhizobium in Pigeon Pea Root Colonization in Indian Soils.</title>
        <authorList>
            <person name="Chalasani D."/>
            <person name="Basu A."/>
            <person name="Pullabhotla S.V.S.R.N."/>
            <person name="Jorrin B."/>
            <person name="Neal A.L."/>
            <person name="Poole P.S."/>
            <person name="Podile A.R."/>
            <person name="Tkacz A."/>
        </authorList>
    </citation>
    <scope>NUCLEOTIDE SEQUENCE [LARGE SCALE GENOMIC DNA]</scope>
    <source>
        <strain evidence="3 4">HU56</strain>
    </source>
</reference>
<dbReference type="PRINTS" id="PR00081">
    <property type="entry name" value="GDHRDH"/>
</dbReference>
<dbReference type="InterPro" id="IPR036291">
    <property type="entry name" value="NAD(P)-bd_dom_sf"/>
</dbReference>
<dbReference type="InterPro" id="IPR051122">
    <property type="entry name" value="SDR_DHRS6-like"/>
</dbReference>
<protein>
    <submittedName>
        <fullName evidence="3">SDR family oxidoreductase</fullName>
    </submittedName>
</protein>
<keyword evidence="4" id="KW-1185">Reference proteome</keyword>
<sequence>MSLKHAVVIGGSSGIGLASAKLLLGQGYRVTIAARDQAKLKASADHLSGEVGMIAVDARDPAAVKQAFESLGSFDHLVLALGSGHGAGPFATLDMADLLAGFQTKLIPHAAAAQAALPFLQSEGSITFVSAVSAQAAMPGTAGLAAVNAGIEAMVRVLAAELKPLRVNGVSPGVIDTPWWDFLPAEQRQAAFQDFAGRTPVGRIGRPEDVAKAVAFLVSSGFMSGHVLTCDGGIHLAA</sequence>
<dbReference type="Gene3D" id="3.40.50.720">
    <property type="entry name" value="NAD(P)-binding Rossmann-like Domain"/>
    <property type="match status" value="1"/>
</dbReference>
<comment type="similarity">
    <text evidence="1">Belongs to the short-chain dehydrogenases/reductases (SDR) family.</text>
</comment>
<dbReference type="PANTHER" id="PTHR43477:SF1">
    <property type="entry name" value="DIHYDROANTICAPSIN 7-DEHYDROGENASE"/>
    <property type="match status" value="1"/>
</dbReference>
<comment type="caution">
    <text evidence="3">The sequence shown here is derived from an EMBL/GenBank/DDBJ whole genome shotgun (WGS) entry which is preliminary data.</text>
</comment>
<gene>
    <name evidence="3" type="ORF">JNB85_15835</name>
</gene>
<dbReference type="EMBL" id="JAEUAK010000005">
    <property type="protein sequence ID" value="MBW9053879.1"/>
    <property type="molecule type" value="Genomic_DNA"/>
</dbReference>
<dbReference type="Proteomes" id="UP000717752">
    <property type="component" value="Unassembled WGS sequence"/>
</dbReference>
<evidence type="ECO:0000256" key="2">
    <source>
        <dbReference type="ARBA" id="ARBA00023002"/>
    </source>
</evidence>
<evidence type="ECO:0000313" key="3">
    <source>
        <dbReference type="EMBL" id="MBW9053879.1"/>
    </source>
</evidence>
<dbReference type="SUPFAM" id="SSF51735">
    <property type="entry name" value="NAD(P)-binding Rossmann-fold domains"/>
    <property type="match status" value="1"/>
</dbReference>
<evidence type="ECO:0000256" key="1">
    <source>
        <dbReference type="ARBA" id="ARBA00006484"/>
    </source>
</evidence>
<organism evidence="3 4">
    <name type="scientific">Rhizobium mesosinicum</name>
    <dbReference type="NCBI Taxonomy" id="335017"/>
    <lineage>
        <taxon>Bacteria</taxon>
        <taxon>Pseudomonadati</taxon>
        <taxon>Pseudomonadota</taxon>
        <taxon>Alphaproteobacteria</taxon>
        <taxon>Hyphomicrobiales</taxon>
        <taxon>Rhizobiaceae</taxon>
        <taxon>Rhizobium/Agrobacterium group</taxon>
        <taxon>Rhizobium</taxon>
    </lineage>
</organism>
<dbReference type="RefSeq" id="WP_220335288.1">
    <property type="nucleotide sequence ID" value="NZ_JAEUAK010000005.1"/>
</dbReference>
<dbReference type="PANTHER" id="PTHR43477">
    <property type="entry name" value="DIHYDROANTICAPSIN 7-DEHYDROGENASE"/>
    <property type="match status" value="1"/>
</dbReference>
<name>A0ABS7GVA4_9HYPH</name>
<proteinExistence type="inferred from homology"/>
<evidence type="ECO:0000313" key="4">
    <source>
        <dbReference type="Proteomes" id="UP000717752"/>
    </source>
</evidence>
<dbReference type="Pfam" id="PF13561">
    <property type="entry name" value="adh_short_C2"/>
    <property type="match status" value="1"/>
</dbReference>
<accession>A0ABS7GVA4</accession>